<sequence>MMQQPFIQSLDLDTRRTDQDLNDSNFILNFHGSIYLMTPPYSNVQLKSKTIILFLCSLQPNYFDFQLTSSSIRAKDEKKLKVRLKLKKKVQIKLFQNLFRLM</sequence>
<evidence type="ECO:0000313" key="2">
    <source>
        <dbReference type="Proteomes" id="UP001470230"/>
    </source>
</evidence>
<reference evidence="1 2" key="1">
    <citation type="submission" date="2024-04" db="EMBL/GenBank/DDBJ databases">
        <title>Tritrichomonas musculus Genome.</title>
        <authorList>
            <person name="Alves-Ferreira E."/>
            <person name="Grigg M."/>
            <person name="Lorenzi H."/>
            <person name="Galac M."/>
        </authorList>
    </citation>
    <scope>NUCLEOTIDE SEQUENCE [LARGE SCALE GENOMIC DNA]</scope>
    <source>
        <strain evidence="1 2">EAF2021</strain>
    </source>
</reference>
<protein>
    <submittedName>
        <fullName evidence="1">Uncharacterized protein</fullName>
    </submittedName>
</protein>
<keyword evidence="2" id="KW-1185">Reference proteome</keyword>
<name>A0ABR2H831_9EUKA</name>
<dbReference type="EMBL" id="JAPFFF010000039">
    <property type="protein sequence ID" value="KAK8841983.1"/>
    <property type="molecule type" value="Genomic_DNA"/>
</dbReference>
<comment type="caution">
    <text evidence="1">The sequence shown here is derived from an EMBL/GenBank/DDBJ whole genome shotgun (WGS) entry which is preliminary data.</text>
</comment>
<dbReference type="Proteomes" id="UP001470230">
    <property type="component" value="Unassembled WGS sequence"/>
</dbReference>
<accession>A0ABR2H831</accession>
<organism evidence="1 2">
    <name type="scientific">Tritrichomonas musculus</name>
    <dbReference type="NCBI Taxonomy" id="1915356"/>
    <lineage>
        <taxon>Eukaryota</taxon>
        <taxon>Metamonada</taxon>
        <taxon>Parabasalia</taxon>
        <taxon>Tritrichomonadida</taxon>
        <taxon>Tritrichomonadidae</taxon>
        <taxon>Tritrichomonas</taxon>
    </lineage>
</organism>
<proteinExistence type="predicted"/>
<gene>
    <name evidence="1" type="ORF">M9Y10_026194</name>
</gene>
<evidence type="ECO:0000313" key="1">
    <source>
        <dbReference type="EMBL" id="KAK8841983.1"/>
    </source>
</evidence>